<organism evidence="8 9">
    <name type="scientific">Methylosinus sporium</name>
    <dbReference type="NCBI Taxonomy" id="428"/>
    <lineage>
        <taxon>Bacteria</taxon>
        <taxon>Pseudomonadati</taxon>
        <taxon>Pseudomonadota</taxon>
        <taxon>Alphaproteobacteria</taxon>
        <taxon>Hyphomicrobiales</taxon>
        <taxon>Methylocystaceae</taxon>
        <taxon>Methylosinus</taxon>
    </lineage>
</organism>
<evidence type="ECO:0000256" key="3">
    <source>
        <dbReference type="ARBA" id="ARBA00023082"/>
    </source>
</evidence>
<evidence type="ECO:0000313" key="8">
    <source>
        <dbReference type="EMBL" id="PWB94089.1"/>
    </source>
</evidence>
<dbReference type="InterPro" id="IPR014284">
    <property type="entry name" value="RNA_pol_sigma-70_dom"/>
</dbReference>
<dbReference type="GO" id="GO:0016987">
    <property type="term" value="F:sigma factor activity"/>
    <property type="evidence" value="ECO:0007669"/>
    <property type="project" value="UniProtKB-KW"/>
</dbReference>
<evidence type="ECO:0000259" key="7">
    <source>
        <dbReference type="Pfam" id="PF08281"/>
    </source>
</evidence>
<dbReference type="EMBL" id="PUIV01000012">
    <property type="protein sequence ID" value="PWB94089.1"/>
    <property type="molecule type" value="Genomic_DNA"/>
</dbReference>
<dbReference type="GO" id="GO:0003677">
    <property type="term" value="F:DNA binding"/>
    <property type="evidence" value="ECO:0007669"/>
    <property type="project" value="InterPro"/>
</dbReference>
<dbReference type="PANTHER" id="PTHR43133:SF63">
    <property type="entry name" value="RNA POLYMERASE SIGMA FACTOR FECI-RELATED"/>
    <property type="match status" value="1"/>
</dbReference>
<dbReference type="InterPro" id="IPR036388">
    <property type="entry name" value="WH-like_DNA-bd_sf"/>
</dbReference>
<evidence type="ECO:0000313" key="9">
    <source>
        <dbReference type="Proteomes" id="UP000245137"/>
    </source>
</evidence>
<dbReference type="RefSeq" id="WP_108917147.1">
    <property type="nucleotide sequence ID" value="NZ_BGJY01000002.1"/>
</dbReference>
<dbReference type="PANTHER" id="PTHR43133">
    <property type="entry name" value="RNA POLYMERASE ECF-TYPE SIGMA FACTO"/>
    <property type="match status" value="1"/>
</dbReference>
<accession>A0A2U1SR54</accession>
<keyword evidence="3" id="KW-0731">Sigma factor</keyword>
<dbReference type="InterPro" id="IPR013324">
    <property type="entry name" value="RNA_pol_sigma_r3/r4-like"/>
</dbReference>
<dbReference type="Gene3D" id="1.10.10.10">
    <property type="entry name" value="Winged helix-like DNA-binding domain superfamily/Winged helix DNA-binding domain"/>
    <property type="match status" value="1"/>
</dbReference>
<name>A0A2U1SR54_METSR</name>
<dbReference type="InterPro" id="IPR039425">
    <property type="entry name" value="RNA_pol_sigma-70-like"/>
</dbReference>
<sequence length="166" mass="19215">MSDSKFISFRELFLRNKRGLLTFLTRRVGREEASDLLQETFVRALRHDRFENVADSTAFLKQIAVNLTRDFARRRKTETRYLDFGDPPVETPSEAATPEESLESRRKTRIVLETIDALPPRCREVCLLVMHEGVSLNEAARRLGISETMARRHLRLALLRCRAALD</sequence>
<dbReference type="Pfam" id="PF04542">
    <property type="entry name" value="Sigma70_r2"/>
    <property type="match status" value="1"/>
</dbReference>
<evidence type="ECO:0000256" key="5">
    <source>
        <dbReference type="SAM" id="MobiDB-lite"/>
    </source>
</evidence>
<dbReference type="InterPro" id="IPR013325">
    <property type="entry name" value="RNA_pol_sigma_r2"/>
</dbReference>
<dbReference type="OrthoDB" id="9794372at2"/>
<comment type="similarity">
    <text evidence="1">Belongs to the sigma-70 factor family. ECF subfamily.</text>
</comment>
<dbReference type="Pfam" id="PF08281">
    <property type="entry name" value="Sigma70_r4_2"/>
    <property type="match status" value="1"/>
</dbReference>
<gene>
    <name evidence="8" type="ORF">C5689_10065</name>
</gene>
<evidence type="ECO:0000259" key="6">
    <source>
        <dbReference type="Pfam" id="PF04542"/>
    </source>
</evidence>
<dbReference type="AlphaFoldDB" id="A0A2U1SR54"/>
<protein>
    <submittedName>
        <fullName evidence="8">RNA polymerase subunit sigma-24</fullName>
    </submittedName>
</protein>
<feature type="domain" description="RNA polymerase sigma factor 70 region 4 type 2" evidence="7">
    <location>
        <begin position="109"/>
        <end position="161"/>
    </location>
</feature>
<evidence type="ECO:0000256" key="1">
    <source>
        <dbReference type="ARBA" id="ARBA00010641"/>
    </source>
</evidence>
<comment type="caution">
    <text evidence="8">The sequence shown here is derived from an EMBL/GenBank/DDBJ whole genome shotgun (WGS) entry which is preliminary data.</text>
</comment>
<feature type="region of interest" description="Disordered" evidence="5">
    <location>
        <begin position="83"/>
        <end position="102"/>
    </location>
</feature>
<dbReference type="Proteomes" id="UP000245137">
    <property type="component" value="Unassembled WGS sequence"/>
</dbReference>
<feature type="domain" description="RNA polymerase sigma-70 region 2" evidence="6">
    <location>
        <begin position="12"/>
        <end position="76"/>
    </location>
</feature>
<dbReference type="InterPro" id="IPR013249">
    <property type="entry name" value="RNA_pol_sigma70_r4_t2"/>
</dbReference>
<dbReference type="SUPFAM" id="SSF88659">
    <property type="entry name" value="Sigma3 and sigma4 domains of RNA polymerase sigma factors"/>
    <property type="match status" value="1"/>
</dbReference>
<dbReference type="InterPro" id="IPR007627">
    <property type="entry name" value="RNA_pol_sigma70_r2"/>
</dbReference>
<keyword evidence="2" id="KW-0805">Transcription regulation</keyword>
<dbReference type="Gene3D" id="1.10.1740.10">
    <property type="match status" value="1"/>
</dbReference>
<dbReference type="NCBIfam" id="TIGR02937">
    <property type="entry name" value="sigma70-ECF"/>
    <property type="match status" value="1"/>
</dbReference>
<dbReference type="GO" id="GO:0006352">
    <property type="term" value="P:DNA-templated transcription initiation"/>
    <property type="evidence" value="ECO:0007669"/>
    <property type="project" value="InterPro"/>
</dbReference>
<proteinExistence type="inferred from homology"/>
<dbReference type="SUPFAM" id="SSF88946">
    <property type="entry name" value="Sigma2 domain of RNA polymerase sigma factors"/>
    <property type="match status" value="1"/>
</dbReference>
<reference evidence="8 9" key="1">
    <citation type="journal article" date="2018" name="Appl. Microbiol. Biotechnol.">
        <title>Co-cultivation of the strictly anaerobic methanogen Methanosarcina barkeri with aerobic methanotrophs in an oxygen-limited membrane bioreactor.</title>
        <authorList>
            <person name="In 't Zandt M.H."/>
            <person name="van den Bosch T.J.M."/>
            <person name="Rijkers R."/>
            <person name="van Kessel M.A.H.J."/>
            <person name="Jetten M.S.M."/>
            <person name="Welte C.U."/>
        </authorList>
    </citation>
    <scope>NUCLEOTIDE SEQUENCE [LARGE SCALE GENOMIC DNA]</scope>
    <source>
        <strain evidence="8 9">DSM 17706</strain>
    </source>
</reference>
<keyword evidence="4" id="KW-0804">Transcription</keyword>
<evidence type="ECO:0000256" key="2">
    <source>
        <dbReference type="ARBA" id="ARBA00023015"/>
    </source>
</evidence>
<evidence type="ECO:0000256" key="4">
    <source>
        <dbReference type="ARBA" id="ARBA00023163"/>
    </source>
</evidence>
<keyword evidence="9" id="KW-1185">Reference proteome</keyword>